<comment type="caution">
    <text evidence="2">The sequence shown here is derived from an EMBL/GenBank/DDBJ whole genome shotgun (WGS) entry which is preliminary data.</text>
</comment>
<feature type="compositionally biased region" description="Basic and acidic residues" evidence="1">
    <location>
        <begin position="109"/>
        <end position="135"/>
    </location>
</feature>
<evidence type="ECO:0000313" key="2">
    <source>
        <dbReference type="EMBL" id="KAJ8541896.1"/>
    </source>
</evidence>
<feature type="region of interest" description="Disordered" evidence="1">
    <location>
        <begin position="107"/>
        <end position="217"/>
    </location>
</feature>
<reference evidence="3" key="1">
    <citation type="journal article" date="2023" name="Proc. Natl. Acad. Sci. U.S.A.">
        <title>Genomic and structural basis for evolution of tropane alkaloid biosynthesis.</title>
        <authorList>
            <person name="Wanga Y.-J."/>
            <person name="Taina T."/>
            <person name="Yua J.-Y."/>
            <person name="Lia J."/>
            <person name="Xua B."/>
            <person name="Chenc J."/>
            <person name="D'Auriad J.C."/>
            <person name="Huanga J.-P."/>
            <person name="Huanga S.-X."/>
        </authorList>
    </citation>
    <scope>NUCLEOTIDE SEQUENCE [LARGE SCALE GENOMIC DNA]</scope>
    <source>
        <strain evidence="3">cv. KIB-2019</strain>
    </source>
</reference>
<evidence type="ECO:0000313" key="3">
    <source>
        <dbReference type="Proteomes" id="UP001152561"/>
    </source>
</evidence>
<dbReference type="AlphaFoldDB" id="A0A9Q1R7J4"/>
<keyword evidence="3" id="KW-1185">Reference proteome</keyword>
<evidence type="ECO:0000256" key="1">
    <source>
        <dbReference type="SAM" id="MobiDB-lite"/>
    </source>
</evidence>
<accession>A0A9Q1R7J4</accession>
<proteinExistence type="predicted"/>
<feature type="compositionally biased region" description="Polar residues" evidence="1">
    <location>
        <begin position="198"/>
        <end position="217"/>
    </location>
</feature>
<dbReference type="Proteomes" id="UP001152561">
    <property type="component" value="Unassembled WGS sequence"/>
</dbReference>
<organism evidence="2 3">
    <name type="scientific">Anisodus acutangulus</name>
    <dbReference type="NCBI Taxonomy" id="402998"/>
    <lineage>
        <taxon>Eukaryota</taxon>
        <taxon>Viridiplantae</taxon>
        <taxon>Streptophyta</taxon>
        <taxon>Embryophyta</taxon>
        <taxon>Tracheophyta</taxon>
        <taxon>Spermatophyta</taxon>
        <taxon>Magnoliopsida</taxon>
        <taxon>eudicotyledons</taxon>
        <taxon>Gunneridae</taxon>
        <taxon>Pentapetalae</taxon>
        <taxon>asterids</taxon>
        <taxon>lamiids</taxon>
        <taxon>Solanales</taxon>
        <taxon>Solanaceae</taxon>
        <taxon>Solanoideae</taxon>
        <taxon>Hyoscyameae</taxon>
        <taxon>Anisodus</taxon>
    </lineage>
</organism>
<name>A0A9Q1R7J4_9SOLA</name>
<feature type="compositionally biased region" description="Pro residues" evidence="1">
    <location>
        <begin position="169"/>
        <end position="179"/>
    </location>
</feature>
<protein>
    <submittedName>
        <fullName evidence="2">Uncharacterized protein</fullName>
    </submittedName>
</protein>
<dbReference type="EMBL" id="JAJAGQ010000015">
    <property type="protein sequence ID" value="KAJ8541896.1"/>
    <property type="molecule type" value="Genomic_DNA"/>
</dbReference>
<gene>
    <name evidence="2" type="ORF">K7X08_016762</name>
</gene>
<sequence length="217" mass="23197">MILDIVEQFIPSGTSVPAIPTATLESVPATFVATSSVLSSRQGITRDGTWLIKLTDAKGGREEGLPAIKVELQQVKTQLSALNSHDVAFARPILPYAEELFSTQPRVYTEPRVDHSRERDNEKDEDDRYERHSDGETDSDMAIQRSVKELRENIAKSVDGASSSSAPPLDVPLPPPVGPVIPSGTSTEPAPALKIDPTGQTSAPSNPVGGDTTQTDG</sequence>